<reference evidence="5 6" key="1">
    <citation type="journal article" date="2006" name="Science">
        <title>The genome of black cottonwood, Populus trichocarpa (Torr. &amp; Gray).</title>
        <authorList>
            <person name="Tuskan G.A."/>
            <person name="Difazio S."/>
            <person name="Jansson S."/>
            <person name="Bohlmann J."/>
            <person name="Grigoriev I."/>
            <person name="Hellsten U."/>
            <person name="Putnam N."/>
            <person name="Ralph S."/>
            <person name="Rombauts S."/>
            <person name="Salamov A."/>
            <person name="Schein J."/>
            <person name="Sterck L."/>
            <person name="Aerts A."/>
            <person name="Bhalerao R.R."/>
            <person name="Bhalerao R.P."/>
            <person name="Blaudez D."/>
            <person name="Boerjan W."/>
            <person name="Brun A."/>
            <person name="Brunner A."/>
            <person name="Busov V."/>
            <person name="Campbell M."/>
            <person name="Carlson J."/>
            <person name="Chalot M."/>
            <person name="Chapman J."/>
            <person name="Chen G.L."/>
            <person name="Cooper D."/>
            <person name="Coutinho P.M."/>
            <person name="Couturier J."/>
            <person name="Covert S."/>
            <person name="Cronk Q."/>
            <person name="Cunningham R."/>
            <person name="Davis J."/>
            <person name="Degroeve S."/>
            <person name="Dejardin A."/>
            <person name="Depamphilis C."/>
            <person name="Detter J."/>
            <person name="Dirks B."/>
            <person name="Dubchak I."/>
            <person name="Duplessis S."/>
            <person name="Ehlting J."/>
            <person name="Ellis B."/>
            <person name="Gendler K."/>
            <person name="Goodstein D."/>
            <person name="Gribskov M."/>
            <person name="Grimwood J."/>
            <person name="Groover A."/>
            <person name="Gunter L."/>
            <person name="Hamberger B."/>
            <person name="Heinze B."/>
            <person name="Helariutta Y."/>
            <person name="Henrissat B."/>
            <person name="Holligan D."/>
            <person name="Holt R."/>
            <person name="Huang W."/>
            <person name="Islam-Faridi N."/>
            <person name="Jones S."/>
            <person name="Jones-Rhoades M."/>
            <person name="Jorgensen R."/>
            <person name="Joshi C."/>
            <person name="Kangasjarvi J."/>
            <person name="Karlsson J."/>
            <person name="Kelleher C."/>
            <person name="Kirkpatrick R."/>
            <person name="Kirst M."/>
            <person name="Kohler A."/>
            <person name="Kalluri U."/>
            <person name="Larimer F."/>
            <person name="Leebens-Mack J."/>
            <person name="Leple J.C."/>
            <person name="Locascio P."/>
            <person name="Lou Y."/>
            <person name="Lucas S."/>
            <person name="Martin F."/>
            <person name="Montanini B."/>
            <person name="Napoli C."/>
            <person name="Nelson D.R."/>
            <person name="Nelson C."/>
            <person name="Nieminen K."/>
            <person name="Nilsson O."/>
            <person name="Pereda V."/>
            <person name="Peter G."/>
            <person name="Philippe R."/>
            <person name="Pilate G."/>
            <person name="Poliakov A."/>
            <person name="Razumovskaya J."/>
            <person name="Richardson P."/>
            <person name="Rinaldi C."/>
            <person name="Ritland K."/>
            <person name="Rouze P."/>
            <person name="Ryaboy D."/>
            <person name="Schmutz J."/>
            <person name="Schrader J."/>
            <person name="Segerman B."/>
            <person name="Shin H."/>
            <person name="Siddiqui A."/>
            <person name="Sterky F."/>
            <person name="Terry A."/>
            <person name="Tsai C.J."/>
            <person name="Uberbacher E."/>
            <person name="Unneberg P."/>
            <person name="Vahala J."/>
            <person name="Wall K."/>
            <person name="Wessler S."/>
            <person name="Yang G."/>
            <person name="Yin T."/>
            <person name="Douglas C."/>
            <person name="Marra M."/>
            <person name="Sandberg G."/>
            <person name="Van de Peer Y."/>
            <person name="Rokhsar D."/>
        </authorList>
    </citation>
    <scope>NUCLEOTIDE SEQUENCE [LARGE SCALE GENOMIC DNA]</scope>
    <source>
        <strain evidence="6">cv. Nisqually</strain>
    </source>
</reference>
<dbReference type="Proteomes" id="UP000006729">
    <property type="component" value="Chromosome 5"/>
</dbReference>
<dbReference type="NCBIfam" id="TIGR00756">
    <property type="entry name" value="PPR"/>
    <property type="match status" value="13"/>
</dbReference>
<dbReference type="PANTHER" id="PTHR47939">
    <property type="entry name" value="MEMBRANE-ASSOCIATED SALT-INDUCIBLE PROTEIN-LIKE"/>
    <property type="match status" value="1"/>
</dbReference>
<feature type="repeat" description="PPR" evidence="3">
    <location>
        <begin position="501"/>
        <end position="535"/>
    </location>
</feature>
<dbReference type="InterPro" id="IPR050667">
    <property type="entry name" value="PPR-containing_protein"/>
</dbReference>
<evidence type="ECO:0000259" key="4">
    <source>
        <dbReference type="Pfam" id="PF23276"/>
    </source>
</evidence>
<keyword evidence="6" id="KW-1185">Reference proteome</keyword>
<dbReference type="Pfam" id="PF01535">
    <property type="entry name" value="PPR"/>
    <property type="match status" value="3"/>
</dbReference>
<feature type="repeat" description="PPR" evidence="3">
    <location>
        <begin position="466"/>
        <end position="500"/>
    </location>
</feature>
<dbReference type="Pfam" id="PF13812">
    <property type="entry name" value="PPR_3"/>
    <property type="match status" value="1"/>
</dbReference>
<accession>A0A2K2ADY1</accession>
<evidence type="ECO:0000256" key="1">
    <source>
        <dbReference type="ARBA" id="ARBA00007626"/>
    </source>
</evidence>
<dbReference type="FunCoup" id="A0A2K2ADY1">
    <property type="interactions" value="730"/>
</dbReference>
<sequence length="834" mass="93193">MALSKLTMKPFQNLSKSIKANNPFSIFTKNLCGFPLDSRNITNDLISIFTKQPFSPNNPELESLAPLLNTKVVETVLNGLKNWKIALHFFTWASNQGPYKHNVYAYNAMASILSRARQKAPLRALSMDVVNSRCLMSPGALGFLIRCLGNAGLVVEANLLFDQVQKMGLCVPNSYSYTCLLEVLSKSICIDLLEMRLKEMHDHGWGFDKYTLTPVLQVYCNMAEFDKALDVFNEIHDRGWVDEYVFSILVLAFSKWGKVDKACELIETMEEKNVRLNKKTFCSLIYGFVKESRVDKALHLFDKMKKSGFTPDISLYDVIIGGLCVNKDVKKALCLYSEMKGFKIQPDVKIVTKLISSFSKEEELTCFFEEMHEDMDPKASTLLYNSVLNSLVDNGSVHKAYHLLQAITIGNCIGDGEIGKLFRGKAMVPPNSTTFSIVINGLIKTGDLDLAVGLFRDMARIGCKPDLLLYNNLIDGLCTSNRLQESCGLLQEMEESGIEPTSFTNNCIFGCLCRRHDISGALHLLKKMRIHGHVPWIKHSTSLVKELCKHGKEVEACKFLVDMAEEGFQPDIVAYSACLDGLIKIQEVDQALKLFQDICAQGYCPDVIAYNILIKGLCKTQRIAEAQNLLHEMEEKGLVPSAVTYNTLIDGLCKTDHLEEAMLFLSMMIEKEREPNVITYSTLINGLCNAGRPDDALVLWNEMGRKGCTPSSIAYMAFIHGLSNCGRPNEALVYLREMEEREMKPDTYVYVGLLSAFLVDSNQPLAFEILQEMVDKGKFPDLHDKNHISVRNAILKFSEDARTSSSIKNLLAKGSIPSASLSVTGITDGVEPAI</sequence>
<dbReference type="InterPro" id="IPR002885">
    <property type="entry name" value="PPR_rpt"/>
</dbReference>
<feature type="domain" description="Pentatricopeptide repeat-containing protein-mitochondrial" evidence="4">
    <location>
        <begin position="214"/>
        <end position="338"/>
    </location>
</feature>
<feature type="repeat" description="PPR" evidence="3">
    <location>
        <begin position="242"/>
        <end position="276"/>
    </location>
</feature>
<dbReference type="Pfam" id="PF23276">
    <property type="entry name" value="TPR_24"/>
    <property type="match status" value="1"/>
</dbReference>
<dbReference type="EMBL" id="CM009294">
    <property type="protein sequence ID" value="PNT35736.1"/>
    <property type="molecule type" value="Genomic_DNA"/>
</dbReference>
<gene>
    <name evidence="5" type="ORF">POPTR_005G090600</name>
</gene>
<evidence type="ECO:0000256" key="3">
    <source>
        <dbReference type="PROSITE-ProRule" id="PRU00708"/>
    </source>
</evidence>
<feature type="repeat" description="PPR" evidence="3">
    <location>
        <begin position="277"/>
        <end position="311"/>
    </location>
</feature>
<feature type="repeat" description="PPR" evidence="3">
    <location>
        <begin position="641"/>
        <end position="675"/>
    </location>
</feature>
<dbReference type="GO" id="GO:0003729">
    <property type="term" value="F:mRNA binding"/>
    <property type="evidence" value="ECO:0000318"/>
    <property type="project" value="GO_Central"/>
</dbReference>
<dbReference type="InParanoid" id="A0A2K2ADY1"/>
<dbReference type="InterPro" id="IPR057027">
    <property type="entry name" value="TPR_mt"/>
</dbReference>
<proteinExistence type="inferred from homology"/>
<organism evidence="5 6">
    <name type="scientific">Populus trichocarpa</name>
    <name type="common">Western balsam poplar</name>
    <name type="synonym">Populus balsamifera subsp. trichocarpa</name>
    <dbReference type="NCBI Taxonomy" id="3694"/>
    <lineage>
        <taxon>Eukaryota</taxon>
        <taxon>Viridiplantae</taxon>
        <taxon>Streptophyta</taxon>
        <taxon>Embryophyta</taxon>
        <taxon>Tracheophyta</taxon>
        <taxon>Spermatophyta</taxon>
        <taxon>Magnoliopsida</taxon>
        <taxon>eudicotyledons</taxon>
        <taxon>Gunneridae</taxon>
        <taxon>Pentapetalae</taxon>
        <taxon>rosids</taxon>
        <taxon>fabids</taxon>
        <taxon>Malpighiales</taxon>
        <taxon>Salicaceae</taxon>
        <taxon>Saliceae</taxon>
        <taxon>Populus</taxon>
    </lineage>
</organism>
<protein>
    <recommendedName>
        <fullName evidence="4">Pentatricopeptide repeat-containing protein-mitochondrial domain-containing protein</fullName>
    </recommendedName>
</protein>
<evidence type="ECO:0000313" key="5">
    <source>
        <dbReference type="EMBL" id="PNT35736.1"/>
    </source>
</evidence>
<evidence type="ECO:0000313" key="6">
    <source>
        <dbReference type="Proteomes" id="UP000006729"/>
    </source>
</evidence>
<dbReference type="SUPFAM" id="SSF81901">
    <property type="entry name" value="HCP-like"/>
    <property type="match status" value="1"/>
</dbReference>
<dbReference type="PROSITE" id="PS51375">
    <property type="entry name" value="PPR"/>
    <property type="match status" value="11"/>
</dbReference>
<dbReference type="InterPro" id="IPR011990">
    <property type="entry name" value="TPR-like_helical_dom_sf"/>
</dbReference>
<dbReference type="Gene3D" id="1.25.40.10">
    <property type="entry name" value="Tetratricopeptide repeat domain"/>
    <property type="match status" value="6"/>
</dbReference>
<feature type="repeat" description="PPR" evidence="3">
    <location>
        <begin position="676"/>
        <end position="710"/>
    </location>
</feature>
<name>A0A2K2ADY1_POPTR</name>
<feature type="repeat" description="PPR" evidence="3">
    <location>
        <begin position="606"/>
        <end position="640"/>
    </location>
</feature>
<comment type="similarity">
    <text evidence="1">Belongs to the PPR family. P subfamily.</text>
</comment>
<feature type="repeat" description="PPR" evidence="3">
    <location>
        <begin position="571"/>
        <end position="605"/>
    </location>
</feature>
<evidence type="ECO:0000256" key="2">
    <source>
        <dbReference type="ARBA" id="ARBA00022737"/>
    </source>
</evidence>
<dbReference type="PANTHER" id="PTHR47939:SF13">
    <property type="entry name" value="OS03G0201400 PROTEIN"/>
    <property type="match status" value="1"/>
</dbReference>
<dbReference type="Pfam" id="PF13041">
    <property type="entry name" value="PPR_2"/>
    <property type="match status" value="3"/>
</dbReference>
<keyword evidence="2" id="KW-0677">Repeat</keyword>
<dbReference type="AlphaFoldDB" id="A0A2K2ADY1"/>
<feature type="repeat" description="PPR" evidence="3">
    <location>
        <begin position="312"/>
        <end position="346"/>
    </location>
</feature>
<feature type="repeat" description="PPR" evidence="3">
    <location>
        <begin position="711"/>
        <end position="745"/>
    </location>
</feature>
<feature type="repeat" description="PPR" evidence="3">
    <location>
        <begin position="431"/>
        <end position="465"/>
    </location>
</feature>